<dbReference type="EMBL" id="FRCA01000001">
    <property type="protein sequence ID" value="SHL45840.1"/>
    <property type="molecule type" value="Genomic_DNA"/>
</dbReference>
<dbReference type="Pfam" id="PF06945">
    <property type="entry name" value="DUF1289"/>
    <property type="match status" value="1"/>
</dbReference>
<dbReference type="OrthoDB" id="5296987at2"/>
<dbReference type="RefSeq" id="WP_073433529.1">
    <property type="nucleotide sequence ID" value="NZ_BJXU01000005.1"/>
</dbReference>
<evidence type="ECO:0000313" key="3">
    <source>
        <dbReference type="Proteomes" id="UP000184123"/>
    </source>
</evidence>
<dbReference type="PANTHER" id="PTHR35175">
    <property type="entry name" value="DUF1289 DOMAIN-CONTAINING PROTEIN"/>
    <property type="match status" value="1"/>
</dbReference>
<gene>
    <name evidence="1" type="ORF">HCU01_02190</name>
    <name evidence="2" type="ORF">SAMN05660971_00632</name>
</gene>
<reference evidence="2 3" key="1">
    <citation type="submission" date="2016-11" db="EMBL/GenBank/DDBJ databases">
        <authorList>
            <person name="Jaros S."/>
            <person name="Januszkiewicz K."/>
            <person name="Wedrychowicz H."/>
        </authorList>
    </citation>
    <scope>NUCLEOTIDE SEQUENCE [LARGE SCALE GENOMIC DNA]</scope>
    <source>
        <strain evidence="2 3">DSM 4740</strain>
    </source>
</reference>
<dbReference type="Proteomes" id="UP000321726">
    <property type="component" value="Unassembled WGS sequence"/>
</dbReference>
<sequence>MSQRIVSPCVGLCSTTVGDSVCRGCQRHDVEILDWMTMSADERERRIRELDAIRVEVAAAFVRVVDEQCLEEQLRRHRIRFRDTQPSLSRVVELLRVGRDRIHDLSRYGIALHASAPDDPKDLYVALSRALAEAALKRRHHDSASDGSARFEKVLV</sequence>
<dbReference type="EMBL" id="BJXU01000005">
    <property type="protein sequence ID" value="GEN22270.1"/>
    <property type="molecule type" value="Genomic_DNA"/>
</dbReference>
<evidence type="ECO:0000313" key="2">
    <source>
        <dbReference type="EMBL" id="SHL45840.1"/>
    </source>
</evidence>
<accession>A0A1M7AST5</accession>
<dbReference type="AlphaFoldDB" id="A0A1M7AST5"/>
<evidence type="ECO:0000313" key="1">
    <source>
        <dbReference type="EMBL" id="GEN22270.1"/>
    </source>
</evidence>
<proteinExistence type="predicted"/>
<dbReference type="PANTHER" id="PTHR35175:SF1">
    <property type="entry name" value="OXIDOREDUCTASE"/>
    <property type="match status" value="1"/>
</dbReference>
<dbReference type="Proteomes" id="UP000184123">
    <property type="component" value="Unassembled WGS sequence"/>
</dbReference>
<reference evidence="1 4" key="2">
    <citation type="submission" date="2019-07" db="EMBL/GenBank/DDBJ databases">
        <title>Whole genome shotgun sequence of Halomonas cupida NBRC 102219.</title>
        <authorList>
            <person name="Hosoyama A."/>
            <person name="Uohara A."/>
            <person name="Ohji S."/>
            <person name="Ichikawa N."/>
        </authorList>
    </citation>
    <scope>NUCLEOTIDE SEQUENCE [LARGE SCALE GENOMIC DNA]</scope>
    <source>
        <strain evidence="1 4">NBRC 102219</strain>
    </source>
</reference>
<name>A0A1M7AST5_9GAMM</name>
<dbReference type="InterPro" id="IPR010710">
    <property type="entry name" value="DUF1289"/>
</dbReference>
<keyword evidence="4" id="KW-1185">Reference proteome</keyword>
<evidence type="ECO:0000313" key="4">
    <source>
        <dbReference type="Proteomes" id="UP000321726"/>
    </source>
</evidence>
<protein>
    <recommendedName>
        <fullName evidence="5">DUF1289 domain-containing protein</fullName>
    </recommendedName>
</protein>
<evidence type="ECO:0008006" key="5">
    <source>
        <dbReference type="Google" id="ProtNLM"/>
    </source>
</evidence>
<dbReference type="STRING" id="44933.SAMN05660971_00632"/>
<organism evidence="2 3">
    <name type="scientific">Halomonas cupida</name>
    <dbReference type="NCBI Taxonomy" id="44933"/>
    <lineage>
        <taxon>Bacteria</taxon>
        <taxon>Pseudomonadati</taxon>
        <taxon>Pseudomonadota</taxon>
        <taxon>Gammaproteobacteria</taxon>
        <taxon>Oceanospirillales</taxon>
        <taxon>Halomonadaceae</taxon>
        <taxon>Halomonas</taxon>
    </lineage>
</organism>